<dbReference type="Proteomes" id="UP001190640">
    <property type="component" value="Chromosome 14"/>
</dbReference>
<keyword evidence="4 10" id="KW-0328">Glycosyltransferase</keyword>
<comment type="similarity">
    <text evidence="3 10">Belongs to the glycosyltransferase 22 family.</text>
</comment>
<evidence type="ECO:0000256" key="9">
    <source>
        <dbReference type="ARBA" id="ARBA00023136"/>
    </source>
</evidence>
<evidence type="ECO:0000313" key="13">
    <source>
        <dbReference type="RefSeq" id="XP_054853891.1"/>
    </source>
</evidence>
<dbReference type="CTD" id="79796"/>
<evidence type="ECO:0000256" key="4">
    <source>
        <dbReference type="ARBA" id="ARBA00022676"/>
    </source>
</evidence>
<feature type="transmembrane region" description="Helical" evidence="10">
    <location>
        <begin position="340"/>
        <end position="359"/>
    </location>
</feature>
<dbReference type="EC" id="2.4.1.-" evidence="10"/>
<evidence type="ECO:0000256" key="8">
    <source>
        <dbReference type="ARBA" id="ARBA00022989"/>
    </source>
</evidence>
<keyword evidence="12" id="KW-1185">Reference proteome</keyword>
<evidence type="ECO:0000313" key="12">
    <source>
        <dbReference type="Proteomes" id="UP001190640"/>
    </source>
</evidence>
<keyword evidence="8 10" id="KW-1133">Transmembrane helix</keyword>
<organism evidence="12 13">
    <name type="scientific">Eublepharis macularius</name>
    <name type="common">Leopard gecko</name>
    <name type="synonym">Cyrtodactylus macularius</name>
    <dbReference type="NCBI Taxonomy" id="481883"/>
    <lineage>
        <taxon>Eukaryota</taxon>
        <taxon>Metazoa</taxon>
        <taxon>Chordata</taxon>
        <taxon>Craniata</taxon>
        <taxon>Vertebrata</taxon>
        <taxon>Euteleostomi</taxon>
        <taxon>Lepidosauria</taxon>
        <taxon>Squamata</taxon>
        <taxon>Bifurcata</taxon>
        <taxon>Gekkota</taxon>
        <taxon>Eublepharidae</taxon>
        <taxon>Eublepharinae</taxon>
        <taxon>Eublepharis</taxon>
    </lineage>
</organism>
<evidence type="ECO:0000256" key="7">
    <source>
        <dbReference type="ARBA" id="ARBA00022824"/>
    </source>
</evidence>
<dbReference type="PANTHER" id="PTHR22760:SF2">
    <property type="entry name" value="ALPHA-1,2-MANNOSYLTRANSFERASE ALG9"/>
    <property type="match status" value="1"/>
</dbReference>
<dbReference type="GO" id="GO:0006487">
    <property type="term" value="P:protein N-linked glycosylation"/>
    <property type="evidence" value="ECO:0007669"/>
    <property type="project" value="TreeGrafter"/>
</dbReference>
<evidence type="ECO:0000256" key="11">
    <source>
        <dbReference type="SAM" id="MobiDB-lite"/>
    </source>
</evidence>
<dbReference type="KEGG" id="emc:129342244"/>
<evidence type="ECO:0000256" key="3">
    <source>
        <dbReference type="ARBA" id="ARBA00007063"/>
    </source>
</evidence>
<feature type="transmembrane region" description="Helical" evidence="10">
    <location>
        <begin position="206"/>
        <end position="233"/>
    </location>
</feature>
<feature type="transmembrane region" description="Helical" evidence="10">
    <location>
        <begin position="245"/>
        <end position="263"/>
    </location>
</feature>
<dbReference type="AlphaFoldDB" id="A0AA97LG05"/>
<dbReference type="Pfam" id="PF03901">
    <property type="entry name" value="Glyco_transf_22"/>
    <property type="match status" value="1"/>
</dbReference>
<keyword evidence="9 10" id="KW-0472">Membrane</keyword>
<dbReference type="RefSeq" id="XP_054853891.1">
    <property type="nucleotide sequence ID" value="XM_054997916.1"/>
</dbReference>
<dbReference type="GO" id="GO:0000026">
    <property type="term" value="F:alpha-1,2-mannosyltransferase activity"/>
    <property type="evidence" value="ECO:0007669"/>
    <property type="project" value="TreeGrafter"/>
</dbReference>
<evidence type="ECO:0000256" key="10">
    <source>
        <dbReference type="RuleBase" id="RU363075"/>
    </source>
</evidence>
<proteinExistence type="inferred from homology"/>
<evidence type="ECO:0000256" key="1">
    <source>
        <dbReference type="ARBA" id="ARBA00004477"/>
    </source>
</evidence>
<feature type="compositionally biased region" description="Basic and acidic residues" evidence="11">
    <location>
        <begin position="22"/>
        <end position="36"/>
    </location>
</feature>
<feature type="transmembrane region" description="Helical" evidence="10">
    <location>
        <begin position="405"/>
        <end position="427"/>
    </location>
</feature>
<feature type="transmembrane region" description="Helical" evidence="10">
    <location>
        <begin position="108"/>
        <end position="125"/>
    </location>
</feature>
<dbReference type="GO" id="GO:0005789">
    <property type="term" value="C:endoplasmic reticulum membrane"/>
    <property type="evidence" value="ECO:0007669"/>
    <property type="project" value="UniProtKB-SubCell"/>
</dbReference>
<keyword evidence="5" id="KW-0808">Transferase</keyword>
<accession>A0AA97LG05</accession>
<feature type="region of interest" description="Disordered" evidence="11">
    <location>
        <begin position="1"/>
        <end position="36"/>
    </location>
</feature>
<feature type="compositionally biased region" description="Basic residues" evidence="11">
    <location>
        <begin position="1"/>
        <end position="10"/>
    </location>
</feature>
<feature type="transmembrane region" description="Helical" evidence="10">
    <location>
        <begin position="297"/>
        <end position="319"/>
    </location>
</feature>
<protein>
    <recommendedName>
        <fullName evidence="10">Mannosyltransferase</fullName>
        <ecNumber evidence="10">2.4.1.-</ecNumber>
    </recommendedName>
</protein>
<name>A0AA97LG05_EUBMA</name>
<gene>
    <name evidence="13" type="primary">ALG9</name>
</gene>
<dbReference type="GeneID" id="129342244"/>
<keyword evidence="6 10" id="KW-0812">Transmembrane</keyword>
<keyword evidence="7 10" id="KW-0256">Endoplasmic reticulum</keyword>
<feature type="transmembrane region" description="Helical" evidence="10">
    <location>
        <begin position="365"/>
        <end position="384"/>
    </location>
</feature>
<reference evidence="13" key="1">
    <citation type="submission" date="2025-08" db="UniProtKB">
        <authorList>
            <consortium name="RefSeq"/>
        </authorList>
    </citation>
    <scope>IDENTIFICATION</scope>
    <source>
        <tissue evidence="13">Blood</tissue>
    </source>
</reference>
<dbReference type="InterPro" id="IPR005599">
    <property type="entry name" value="GPI_mannosylTrfase"/>
</dbReference>
<evidence type="ECO:0000256" key="2">
    <source>
        <dbReference type="ARBA" id="ARBA00004922"/>
    </source>
</evidence>
<comment type="subcellular location">
    <subcellularLocation>
        <location evidence="1 10">Endoplasmic reticulum membrane</location>
        <topology evidence="1 10">Multi-pass membrane protein</topology>
    </subcellularLocation>
</comment>
<evidence type="ECO:0000256" key="6">
    <source>
        <dbReference type="ARBA" id="ARBA00022692"/>
    </source>
</evidence>
<comment type="pathway">
    <text evidence="2">Protein modification; protein glycosylation.</text>
</comment>
<evidence type="ECO:0000256" key="5">
    <source>
        <dbReference type="ARBA" id="ARBA00022679"/>
    </source>
</evidence>
<dbReference type="PANTHER" id="PTHR22760">
    <property type="entry name" value="GLYCOSYLTRANSFERASE"/>
    <property type="match status" value="1"/>
</dbReference>
<feature type="transmembrane region" description="Helical" evidence="10">
    <location>
        <begin position="131"/>
        <end position="151"/>
    </location>
</feature>
<feature type="transmembrane region" description="Helical" evidence="10">
    <location>
        <begin position="163"/>
        <end position="186"/>
    </location>
</feature>
<sequence>MAAKGARQRPRGGGGDAAAAPRQREEAPPPAAEEAKAEASGSKAGHVWAPEGSTAFKCLISARFCAALLSNISDCDETFNYWEPTHYLVYGKGFQTWEYSPVYAIRSYAYLWLHALPAFFHARVLQTNKVLIFYFVRCLLAFLSCVCELYFYKTVCKKFGLHVSRLMLAFLVLSTGMFCSAAAFLPSSFCMYSTVVAMTGWYMDKVSLAVMGVAAGAVVGWPFSAALGLPIAFDFLVLKRRWRSFLKWCLVALLVFLVPLVAVDSYHYGKLVIAPLNIVLYNVFTPHGPDLYGTEPWSFYFTNGFLNFNVAFVLALLALPLTSLMESLLQKFHVQNLGRPYWLTLSPMYIWILIFFSQPHKEERFLYPIYPLICLCGAVGLSALQKCYHFIFQRYRLEHYTVSSNWLALGTVFVFGLLSLSRSVALFRGYHGPLDLYPEFHRIATDPTIHTVPEGRPVHVCVGKEWYRFPSSFLLPENWQLQFIPSEFRGQLPKLFAKGPMATRIIPTDMNDQNREEPSRYFDISKCHYLVDLDTAVETPREPRYAANKDEWISIAYKPFLDSSRSSKLFRAFYIPFLSDQHTTYVNYTILKPRRAKQVRKKMGG</sequence>